<organism evidence="9 10">
    <name type="scientific">Xylella fastidiosa subsp. sandyi Ann-1</name>
    <dbReference type="NCBI Taxonomy" id="155920"/>
    <lineage>
        <taxon>Bacteria</taxon>
        <taxon>Pseudomonadati</taxon>
        <taxon>Pseudomonadota</taxon>
        <taxon>Gammaproteobacteria</taxon>
        <taxon>Lysobacterales</taxon>
        <taxon>Lysobacteraceae</taxon>
        <taxon>Xylella</taxon>
    </lineage>
</organism>
<dbReference type="InterPro" id="IPR001021">
    <property type="entry name" value="Ribosomal_bL25_long"/>
</dbReference>
<dbReference type="AlphaFoldDB" id="A0A060H0U5"/>
<dbReference type="GO" id="GO:0003735">
    <property type="term" value="F:structural constituent of ribosome"/>
    <property type="evidence" value="ECO:0007669"/>
    <property type="project" value="InterPro"/>
</dbReference>
<dbReference type="InterPro" id="IPR020056">
    <property type="entry name" value="Rbsml_bL25/Gln-tRNA_synth_N"/>
</dbReference>
<evidence type="ECO:0000259" key="8">
    <source>
        <dbReference type="Pfam" id="PF14693"/>
    </source>
</evidence>
<dbReference type="EMBL" id="CP006696">
    <property type="protein sequence ID" value="AIC09138.1"/>
    <property type="molecule type" value="Genomic_DNA"/>
</dbReference>
<dbReference type="InterPro" id="IPR020057">
    <property type="entry name" value="Ribosomal_bL25_b-dom"/>
</dbReference>
<dbReference type="NCBIfam" id="NF004612">
    <property type="entry name" value="PRK05943.1"/>
    <property type="match status" value="1"/>
</dbReference>
<dbReference type="PANTHER" id="PTHR33284:SF1">
    <property type="entry name" value="RIBOSOMAL PROTEIN L25_GLN-TRNA SYNTHETASE, ANTI-CODON-BINDING DOMAIN-CONTAINING PROTEIN"/>
    <property type="match status" value="1"/>
</dbReference>
<evidence type="ECO:0000259" key="7">
    <source>
        <dbReference type="Pfam" id="PF01386"/>
    </source>
</evidence>
<dbReference type="PANTHER" id="PTHR33284">
    <property type="entry name" value="RIBOSOMAL PROTEIN L25/GLN-TRNA SYNTHETASE, ANTI-CODON-BINDING DOMAIN-CONTAINING PROTEIN"/>
    <property type="match status" value="1"/>
</dbReference>
<dbReference type="Proteomes" id="UP000027215">
    <property type="component" value="Chromosome"/>
</dbReference>
<dbReference type="Pfam" id="PF01386">
    <property type="entry name" value="Ribosomal_L25p"/>
    <property type="match status" value="1"/>
</dbReference>
<evidence type="ECO:0000313" key="9">
    <source>
        <dbReference type="EMBL" id="AIC09138.1"/>
    </source>
</evidence>
<sequence length="207" mass="23011">MANHQIKAQRRKDEGKGASRRLRHAGMIPAIIYGGEQRPVSIQLNHEQIWLAQQNDWFYSSILDLNVDGAGDEKVLLRDLQRHPYRQLVMHVDFQRVSSDAKLSVAVPLHFINQATSPADKAGGVVITHELNEVQVSCLPKDLPEFIEVDLSTLNVGHVIHLSDITLPIGVELSTRLDKEHDMAVVIAKHAVIEDDAPAEEGEGDSK</sequence>
<evidence type="ECO:0000256" key="1">
    <source>
        <dbReference type="ARBA" id="ARBA00022730"/>
    </source>
</evidence>
<dbReference type="InterPro" id="IPR020055">
    <property type="entry name" value="Ribosomal_bL25_short"/>
</dbReference>
<comment type="similarity">
    <text evidence="5">Belongs to the bacterial ribosomal protein bL25 family. CTC subfamily.</text>
</comment>
<dbReference type="PATRIC" id="fig|155920.8.peg.62"/>
<keyword evidence="4 5" id="KW-0687">Ribonucleoprotein</keyword>
<dbReference type="Pfam" id="PF14693">
    <property type="entry name" value="Ribosomal_TL5_C"/>
    <property type="match status" value="1"/>
</dbReference>
<evidence type="ECO:0000256" key="4">
    <source>
        <dbReference type="ARBA" id="ARBA00023274"/>
    </source>
</evidence>
<gene>
    <name evidence="5" type="primary">rplY</name>
    <name evidence="5" type="synonym">ctc</name>
    <name evidence="9" type="ORF">D934_00265</name>
</gene>
<protein>
    <recommendedName>
        <fullName evidence="5">Large ribosomal subunit protein bL25</fullName>
    </recommendedName>
    <alternativeName>
        <fullName evidence="5">General stress protein CTC</fullName>
    </alternativeName>
</protein>
<feature type="domain" description="Large ribosomal subunit protein bL25 L25" evidence="7">
    <location>
        <begin position="6"/>
        <end position="94"/>
    </location>
</feature>
<dbReference type="InterPro" id="IPR029751">
    <property type="entry name" value="Ribosomal_L25_dom"/>
</dbReference>
<comment type="function">
    <text evidence="5">This is one of the proteins that binds to the 5S RNA in the ribosome where it forms part of the central protuberance.</text>
</comment>
<evidence type="ECO:0000313" key="10">
    <source>
        <dbReference type="Proteomes" id="UP000027215"/>
    </source>
</evidence>
<reference evidence="9 10" key="1">
    <citation type="submission" date="2013-08" db="EMBL/GenBank/DDBJ databases">
        <authorList>
            <person name="Stouthamer R."/>
            <person name="Nunney L."/>
        </authorList>
    </citation>
    <scope>NUCLEOTIDE SEQUENCE [LARGE SCALE GENOMIC DNA]</scope>
    <source>
        <strain evidence="10">ann-1</strain>
    </source>
</reference>
<keyword evidence="2 5" id="KW-0694">RNA-binding</keyword>
<name>A0A060H0U5_XYLFS</name>
<dbReference type="KEGG" id="xfs:D934_00265"/>
<comment type="subunit">
    <text evidence="5">Part of the 50S ribosomal subunit; part of the 5S rRNA/L5/L18/L25 subcomplex. Contacts the 5S rRNA. Binds to the 5S rRNA independently of L5 and L18.</text>
</comment>
<dbReference type="NCBIfam" id="NF004130">
    <property type="entry name" value="PRK05618.1-5"/>
    <property type="match status" value="1"/>
</dbReference>
<dbReference type="CDD" id="cd00495">
    <property type="entry name" value="Ribosomal_L25_TL5_CTC"/>
    <property type="match status" value="1"/>
</dbReference>
<feature type="region of interest" description="Disordered" evidence="6">
    <location>
        <begin position="1"/>
        <end position="20"/>
    </location>
</feature>
<dbReference type="Gene3D" id="2.40.240.10">
    <property type="entry name" value="Ribosomal Protein L25, Chain P"/>
    <property type="match status" value="1"/>
</dbReference>
<accession>A0A060H0U5</accession>
<keyword evidence="3 5" id="KW-0689">Ribosomal protein</keyword>
<dbReference type="SUPFAM" id="SSF50715">
    <property type="entry name" value="Ribosomal protein L25-like"/>
    <property type="match status" value="1"/>
</dbReference>
<dbReference type="RefSeq" id="WP_020852076.1">
    <property type="nucleotide sequence ID" value="NZ_CP006696.1"/>
</dbReference>
<dbReference type="NCBIfam" id="NF004128">
    <property type="entry name" value="PRK05618.1-2"/>
    <property type="match status" value="1"/>
</dbReference>
<dbReference type="HAMAP" id="MF_01334">
    <property type="entry name" value="Ribosomal_bL25_CTC"/>
    <property type="match status" value="1"/>
</dbReference>
<evidence type="ECO:0000256" key="5">
    <source>
        <dbReference type="HAMAP-Rule" id="MF_01334"/>
    </source>
</evidence>
<dbReference type="InterPro" id="IPR020930">
    <property type="entry name" value="Ribosomal_uL5_bac-type"/>
</dbReference>
<evidence type="ECO:0000256" key="2">
    <source>
        <dbReference type="ARBA" id="ARBA00022884"/>
    </source>
</evidence>
<dbReference type="GO" id="GO:0022625">
    <property type="term" value="C:cytosolic large ribosomal subunit"/>
    <property type="evidence" value="ECO:0007669"/>
    <property type="project" value="TreeGrafter"/>
</dbReference>
<dbReference type="Gene3D" id="2.170.120.20">
    <property type="entry name" value="Ribosomal protein L25, beta domain"/>
    <property type="match status" value="1"/>
</dbReference>
<dbReference type="HAMAP" id="MF_01336">
    <property type="entry name" value="Ribosomal_bL25"/>
    <property type="match status" value="1"/>
</dbReference>
<dbReference type="FunFam" id="2.40.240.10:FF:000002">
    <property type="entry name" value="50S ribosomal protein L25"/>
    <property type="match status" value="1"/>
</dbReference>
<proteinExistence type="inferred from homology"/>
<evidence type="ECO:0000256" key="6">
    <source>
        <dbReference type="SAM" id="MobiDB-lite"/>
    </source>
</evidence>
<dbReference type="InterPro" id="IPR011035">
    <property type="entry name" value="Ribosomal_bL25/Gln-tRNA_synth"/>
</dbReference>
<dbReference type="GO" id="GO:0008097">
    <property type="term" value="F:5S rRNA binding"/>
    <property type="evidence" value="ECO:0007669"/>
    <property type="project" value="InterPro"/>
</dbReference>
<feature type="domain" description="Large ribosomal subunit protein bL25 beta" evidence="8">
    <location>
        <begin position="102"/>
        <end position="177"/>
    </location>
</feature>
<dbReference type="HOGENOM" id="CLU_075939_0_1_6"/>
<evidence type="ECO:0000256" key="3">
    <source>
        <dbReference type="ARBA" id="ARBA00022980"/>
    </source>
</evidence>
<dbReference type="InterPro" id="IPR037121">
    <property type="entry name" value="Ribosomal_bL25_C"/>
</dbReference>
<dbReference type="NCBIfam" id="TIGR00731">
    <property type="entry name" value="bL25_bact_ctc"/>
    <property type="match status" value="1"/>
</dbReference>
<dbReference type="GO" id="GO:0006412">
    <property type="term" value="P:translation"/>
    <property type="evidence" value="ECO:0007669"/>
    <property type="project" value="UniProtKB-UniRule"/>
</dbReference>
<keyword evidence="1 5" id="KW-0699">rRNA-binding</keyword>